<dbReference type="InterPro" id="IPR041628">
    <property type="entry name" value="ChlI/MoxR_AAA_lid"/>
</dbReference>
<accession>A0A1W1YSU6</accession>
<keyword evidence="10" id="KW-1185">Reference proteome</keyword>
<dbReference type="RefSeq" id="WP_084066584.1">
    <property type="nucleotide sequence ID" value="NZ_FWXY01000001.1"/>
</dbReference>
<evidence type="ECO:0000256" key="1">
    <source>
        <dbReference type="ARBA" id="ARBA00004800"/>
    </source>
</evidence>
<dbReference type="GO" id="GO:0005524">
    <property type="term" value="F:ATP binding"/>
    <property type="evidence" value="ECO:0007669"/>
    <property type="project" value="UniProtKB-KW"/>
</dbReference>
<dbReference type="PANTHER" id="PTHR35023:SF1">
    <property type="entry name" value="MG-PROTOPORPHYRIN IX CHELATASE"/>
    <property type="match status" value="1"/>
</dbReference>
<evidence type="ECO:0000256" key="7">
    <source>
        <dbReference type="SAM" id="MobiDB-lite"/>
    </source>
</evidence>
<proteinExistence type="inferred from homology"/>
<dbReference type="STRING" id="1121400.SAMN02746065_101285"/>
<reference evidence="9 10" key="1">
    <citation type="submission" date="2017-04" db="EMBL/GenBank/DDBJ databases">
        <authorList>
            <person name="Afonso C.L."/>
            <person name="Miller P.J."/>
            <person name="Scott M.A."/>
            <person name="Spackman E."/>
            <person name="Goraichik I."/>
            <person name="Dimitrov K.M."/>
            <person name="Suarez D.L."/>
            <person name="Swayne D.E."/>
        </authorList>
    </citation>
    <scope>NUCLEOTIDE SEQUENCE [LARGE SCALE GENOMIC DNA]</scope>
    <source>
        <strain evidence="9 10">DSM 3385</strain>
    </source>
</reference>
<organism evidence="9 10">
    <name type="scientific">Desulfocicer vacuolatum DSM 3385</name>
    <dbReference type="NCBI Taxonomy" id="1121400"/>
    <lineage>
        <taxon>Bacteria</taxon>
        <taxon>Pseudomonadati</taxon>
        <taxon>Thermodesulfobacteriota</taxon>
        <taxon>Desulfobacteria</taxon>
        <taxon>Desulfobacterales</taxon>
        <taxon>Desulfobacteraceae</taxon>
        <taxon>Desulfocicer</taxon>
    </lineage>
</organism>
<feature type="region of interest" description="Disordered" evidence="7">
    <location>
        <begin position="315"/>
        <end position="446"/>
    </location>
</feature>
<dbReference type="AlphaFoldDB" id="A0A1W1YSU6"/>
<protein>
    <recommendedName>
        <fullName evidence="5">Mg-protoporphyrin IX chelatase</fullName>
    </recommendedName>
</protein>
<dbReference type="InterPro" id="IPR036465">
    <property type="entry name" value="vWFA_dom_sf"/>
</dbReference>
<sequence length="686" mass="75708">MIFNDVFPFSAIVGQEDLKLALMLNAVHPGVGGVLIRGEKGTAKSTIVRGLADLLYPIEVVSDCPFSCDPGGEVLCDDCQQKRQKFQTHLRSQRVVTLPLNATEDRVAGGMDFNRAVKEGKKVLLPGLLAQAHRGILYVDEINLLDDHIVDIILDAASSGENRIEREGLSFYHPARFIMVGTMNPEEGDLRPQLLDRLGLCVEVESEKDPEVRMTLMEQREAYDNDPAAFRKAHEVQRLELARKIIEARDILPRVGVKQELRGFIAELCATNNVAGHRADIVMEQAARAHAALEGRIRVEVEDISRVAPFVLLHRKRDAAPPPPPPEPPEADNDSRENEQSREEEKQEQETAPPPPRDDETSSPRDDSSREDALSPPSLPESSRDKDREESPSDKDTGGDQIFEIGATFQVKKISSPKDRQMRRGSGKRSRSRVSQKQGRYVKSSMKRHNNDVALDATLRAAAPFQATRTIPPGMTIALKSQDIREKIREKRMGNFLVFSVDASGSMGSRGRMAASKGAILSLLLDAYQKRDRVAMLSFRKNEAVVNLPPTASIELAAHYLKEMPVGGRTPLSAGLDQTHRLVSAALLKDPAIRPIVLIITDGKSNVAMGWEKPVEEALKFASIMGDDDRVQYIVVDTEPQGIVTFGIARKLALAARAEYCKIDDLKAESLVDLVHGATGEKSVGY</sequence>
<dbReference type="NCBIfam" id="TIGR02442">
    <property type="entry name" value="Cob-chelat-sub"/>
    <property type="match status" value="1"/>
</dbReference>
<evidence type="ECO:0000256" key="2">
    <source>
        <dbReference type="ARBA" id="ARBA00005799"/>
    </source>
</evidence>
<dbReference type="Pfam" id="PF17863">
    <property type="entry name" value="AAA_lid_2"/>
    <property type="match status" value="1"/>
</dbReference>
<evidence type="ECO:0000256" key="5">
    <source>
        <dbReference type="ARBA" id="ARBA00030759"/>
    </source>
</evidence>
<keyword evidence="4" id="KW-0067">ATP-binding</keyword>
<keyword evidence="3" id="KW-0547">Nucleotide-binding</keyword>
<feature type="compositionally biased region" description="Basic and acidic residues" evidence="7">
    <location>
        <begin position="333"/>
        <end position="349"/>
    </location>
</feature>
<feature type="domain" description="VWFA" evidence="8">
    <location>
        <begin position="496"/>
        <end position="636"/>
    </location>
</feature>
<dbReference type="InterPro" id="IPR000523">
    <property type="entry name" value="Mg_chelatse_chII-like_cat_dom"/>
</dbReference>
<dbReference type="SMART" id="SM00327">
    <property type="entry name" value="VWA"/>
    <property type="match status" value="1"/>
</dbReference>
<evidence type="ECO:0000256" key="4">
    <source>
        <dbReference type="ARBA" id="ARBA00022840"/>
    </source>
</evidence>
<evidence type="ECO:0000256" key="6">
    <source>
        <dbReference type="ARBA" id="ARBA00053551"/>
    </source>
</evidence>
<dbReference type="PANTHER" id="PTHR35023">
    <property type="entry name" value="CHELATASE-RELATED"/>
    <property type="match status" value="1"/>
</dbReference>
<dbReference type="Pfam" id="PF01078">
    <property type="entry name" value="Mg_chelatase"/>
    <property type="match status" value="1"/>
</dbReference>
<dbReference type="InterPro" id="IPR052989">
    <property type="entry name" value="Mg-chelatase_DI-like"/>
</dbReference>
<dbReference type="Gene3D" id="1.10.8.80">
    <property type="entry name" value="Magnesium chelatase subunit I, C-Terminal domain"/>
    <property type="match status" value="1"/>
</dbReference>
<evidence type="ECO:0000256" key="3">
    <source>
        <dbReference type="ARBA" id="ARBA00022741"/>
    </source>
</evidence>
<dbReference type="EMBL" id="FWXY01000001">
    <property type="protein sequence ID" value="SMC38788.1"/>
    <property type="molecule type" value="Genomic_DNA"/>
</dbReference>
<evidence type="ECO:0000259" key="8">
    <source>
        <dbReference type="PROSITE" id="PS50234"/>
    </source>
</evidence>
<dbReference type="SUPFAM" id="SSF53300">
    <property type="entry name" value="vWA-like"/>
    <property type="match status" value="1"/>
</dbReference>
<dbReference type="InterPro" id="IPR003593">
    <property type="entry name" value="AAA+_ATPase"/>
</dbReference>
<name>A0A1W1YSU6_9BACT</name>
<feature type="compositionally biased region" description="Basic and acidic residues" evidence="7">
    <location>
        <begin position="382"/>
        <end position="398"/>
    </location>
</feature>
<comment type="similarity">
    <text evidence="2">Belongs to the Mg-chelatase subunits D/I family.</text>
</comment>
<dbReference type="PROSITE" id="PS50234">
    <property type="entry name" value="VWFA"/>
    <property type="match status" value="1"/>
</dbReference>
<evidence type="ECO:0000313" key="9">
    <source>
        <dbReference type="EMBL" id="SMC38788.1"/>
    </source>
</evidence>
<dbReference type="CDD" id="cd00009">
    <property type="entry name" value="AAA"/>
    <property type="match status" value="1"/>
</dbReference>
<dbReference type="Gene3D" id="3.40.50.410">
    <property type="entry name" value="von Willebrand factor, type A domain"/>
    <property type="match status" value="1"/>
</dbReference>
<dbReference type="InterPro" id="IPR041702">
    <property type="entry name" value="BchD/ChlD_VWA"/>
</dbReference>
<dbReference type="CDD" id="cd01451">
    <property type="entry name" value="vWA_Magnesium_chelatase"/>
    <property type="match status" value="1"/>
</dbReference>
<dbReference type="InterPro" id="IPR027417">
    <property type="entry name" value="P-loop_NTPase"/>
</dbReference>
<dbReference type="Gene3D" id="3.40.50.300">
    <property type="entry name" value="P-loop containing nucleotide triphosphate hydrolases"/>
    <property type="match status" value="1"/>
</dbReference>
<feature type="compositionally biased region" description="Basic residues" evidence="7">
    <location>
        <begin position="423"/>
        <end position="434"/>
    </location>
</feature>
<dbReference type="InterPro" id="IPR012804">
    <property type="entry name" value="Cob_chelat_sub_put"/>
</dbReference>
<dbReference type="Proteomes" id="UP000192418">
    <property type="component" value="Unassembled WGS sequence"/>
</dbReference>
<dbReference type="SMART" id="SM00382">
    <property type="entry name" value="AAA"/>
    <property type="match status" value="1"/>
</dbReference>
<gene>
    <name evidence="9" type="ORF">SAMN02746065_101285</name>
</gene>
<dbReference type="SUPFAM" id="SSF52540">
    <property type="entry name" value="P-loop containing nucleoside triphosphate hydrolases"/>
    <property type="match status" value="1"/>
</dbReference>
<comment type="pathway">
    <text evidence="1">Porphyrin-containing compound metabolism; bacteriochlorophyll biosynthesis.</text>
</comment>
<dbReference type="Pfam" id="PF13519">
    <property type="entry name" value="VWA_2"/>
    <property type="match status" value="1"/>
</dbReference>
<feature type="compositionally biased region" description="Basic and acidic residues" evidence="7">
    <location>
        <begin position="356"/>
        <end position="373"/>
    </location>
</feature>
<dbReference type="InterPro" id="IPR002035">
    <property type="entry name" value="VWF_A"/>
</dbReference>
<comment type="function">
    <text evidence="6">Involved in bacteriochlorophyll biosynthesis; introduces a magnesium ion into protoporphyrin IX to yield Mg-protoporphyrin IX.</text>
</comment>
<dbReference type="OrthoDB" id="9775079at2"/>
<evidence type="ECO:0000313" key="10">
    <source>
        <dbReference type="Proteomes" id="UP000192418"/>
    </source>
</evidence>